<proteinExistence type="predicted"/>
<dbReference type="STRING" id="571915.CMUST_12405"/>
<dbReference type="AlphaFoldDB" id="A0A0G3H6P8"/>
<reference evidence="2" key="2">
    <citation type="submission" date="2015-05" db="EMBL/GenBank/DDBJ databases">
        <title>Complete genome sequence of Corynebacterium mustelae DSM 45274, isolated from various tissues of a male ferret with lethal sepsis.</title>
        <authorList>
            <person name="Ruckert C."/>
            <person name="Albersmeier A."/>
            <person name="Winkler A."/>
            <person name="Tauch A."/>
        </authorList>
    </citation>
    <scope>NUCLEOTIDE SEQUENCE [LARGE SCALE GENOMIC DNA]</scope>
    <source>
        <strain evidence="2">DSM 45274</strain>
    </source>
</reference>
<dbReference type="EMBL" id="CP011542">
    <property type="protein sequence ID" value="AKK06787.1"/>
    <property type="molecule type" value="Genomic_DNA"/>
</dbReference>
<dbReference type="InterPro" id="IPR038287">
    <property type="entry name" value="Cse2_sf"/>
</dbReference>
<keyword evidence="2" id="KW-1185">Reference proteome</keyword>
<evidence type="ECO:0000313" key="2">
    <source>
        <dbReference type="Proteomes" id="UP000035199"/>
    </source>
</evidence>
<reference evidence="1 2" key="1">
    <citation type="journal article" date="2015" name="Genome Announc.">
        <title>Complete Genome Sequence of the Type Strain Corynebacterium mustelae DSM 45274, Isolated from Various Tissues of a Male Ferret with Lethal Sepsis.</title>
        <authorList>
            <person name="Ruckert C."/>
            <person name="Eimer J."/>
            <person name="Winkler A."/>
            <person name="Tauch A."/>
        </authorList>
    </citation>
    <scope>NUCLEOTIDE SEQUENCE [LARGE SCALE GENOMIC DNA]</scope>
    <source>
        <strain evidence="1 2">DSM 45274</strain>
    </source>
</reference>
<dbReference type="Pfam" id="PF09485">
    <property type="entry name" value="CRISPR_Cse2"/>
    <property type="match status" value="1"/>
</dbReference>
<dbReference type="Proteomes" id="UP000035199">
    <property type="component" value="Chromosome"/>
</dbReference>
<gene>
    <name evidence="1" type="ORF">CMUST_12405</name>
</gene>
<protein>
    <submittedName>
        <fullName evidence="1">CRISPR type I-E/ECOLI-associated protein CasB/Cse2</fullName>
    </submittedName>
</protein>
<name>A0A0G3H6P8_9CORY</name>
<organism evidence="1 2">
    <name type="scientific">Corynebacterium mustelae</name>
    <dbReference type="NCBI Taxonomy" id="571915"/>
    <lineage>
        <taxon>Bacteria</taxon>
        <taxon>Bacillati</taxon>
        <taxon>Actinomycetota</taxon>
        <taxon>Actinomycetes</taxon>
        <taxon>Mycobacteriales</taxon>
        <taxon>Corynebacteriaceae</taxon>
        <taxon>Corynebacterium</taxon>
    </lineage>
</organism>
<dbReference type="Gene3D" id="1.10.520.40">
    <property type="entry name" value="CRISPR-associated protein Cse2"/>
    <property type="match status" value="1"/>
</dbReference>
<dbReference type="RefSeq" id="WP_047262750.1">
    <property type="nucleotide sequence ID" value="NZ_CP011542.1"/>
</dbReference>
<dbReference type="CDD" id="cd09731">
    <property type="entry name" value="Cse2_I-E"/>
    <property type="match status" value="1"/>
</dbReference>
<accession>A0A0G3H6P8</accession>
<dbReference type="PATRIC" id="fig|571915.4.peg.2648"/>
<dbReference type="InterPro" id="IPR013382">
    <property type="entry name" value="CRISPR-assoc_prot_Cse2"/>
</dbReference>
<sequence length="205" mass="22787">MAASKTAQIRAVTTRIISQLQDGYLAGTPNAKANIAAFRRQANRHLGESPETWAVFSESLPADLVGKGENPSPAEKAIFTALTLYAVHQQSKTEPMHVPSQPPESGTFTAENGLGTAVRKMATITDTELFDSSLYRRFVSIVQSQTFEATVHHLRSMIQLLRTESIPLDYGLLAKDLYRFQFPDSKKSVQLSWARQLYRTESPTE</sequence>
<evidence type="ECO:0000313" key="1">
    <source>
        <dbReference type="EMBL" id="AKK06787.1"/>
    </source>
</evidence>
<dbReference type="KEGG" id="cmv:CMUST_12405"/>
<dbReference type="NCBIfam" id="TIGR02548">
    <property type="entry name" value="casB_cse2"/>
    <property type="match status" value="1"/>
</dbReference>
<dbReference type="OrthoDB" id="4808431at2"/>